<keyword evidence="9" id="KW-1185">Reference proteome</keyword>
<dbReference type="PANTHER" id="PTHR35333">
    <property type="entry name" value="BETA-LACTAMASE"/>
    <property type="match status" value="1"/>
</dbReference>
<keyword evidence="6" id="KW-0732">Signal</keyword>
<dbReference type="Proteomes" id="UP001500967">
    <property type="component" value="Unassembled WGS sequence"/>
</dbReference>
<evidence type="ECO:0000259" key="7">
    <source>
        <dbReference type="Pfam" id="PF13354"/>
    </source>
</evidence>
<evidence type="ECO:0000313" key="9">
    <source>
        <dbReference type="Proteomes" id="UP001500967"/>
    </source>
</evidence>
<evidence type="ECO:0000256" key="1">
    <source>
        <dbReference type="ARBA" id="ARBA00009009"/>
    </source>
</evidence>
<accession>A0ABN0TRT3</accession>
<dbReference type="InterPro" id="IPR045155">
    <property type="entry name" value="Beta-lactam_cat"/>
</dbReference>
<evidence type="ECO:0000256" key="6">
    <source>
        <dbReference type="SAM" id="SignalP"/>
    </source>
</evidence>
<dbReference type="PRINTS" id="PR00118">
    <property type="entry name" value="BLACTAMASEA"/>
</dbReference>
<dbReference type="InterPro" id="IPR000871">
    <property type="entry name" value="Beta-lactam_class-A"/>
</dbReference>
<evidence type="ECO:0000256" key="4">
    <source>
        <dbReference type="ARBA" id="ARBA00023251"/>
    </source>
</evidence>
<dbReference type="Pfam" id="PF13354">
    <property type="entry name" value="Beta-lactamase2"/>
    <property type="match status" value="1"/>
</dbReference>
<evidence type="ECO:0000313" key="8">
    <source>
        <dbReference type="EMBL" id="GAA0228554.1"/>
    </source>
</evidence>
<comment type="catalytic activity">
    <reaction evidence="5">
        <text>a beta-lactam + H2O = a substituted beta-amino acid</text>
        <dbReference type="Rhea" id="RHEA:20401"/>
        <dbReference type="ChEBI" id="CHEBI:15377"/>
        <dbReference type="ChEBI" id="CHEBI:35627"/>
        <dbReference type="ChEBI" id="CHEBI:140347"/>
        <dbReference type="EC" id="3.5.2.6"/>
    </reaction>
</comment>
<dbReference type="EC" id="3.5.2.6" evidence="2 5"/>
<feature type="chain" id="PRO_5045666482" description="Beta-lactamase" evidence="6">
    <location>
        <begin position="23"/>
        <end position="286"/>
    </location>
</feature>
<feature type="signal peptide" evidence="6">
    <location>
        <begin position="1"/>
        <end position="22"/>
    </location>
</feature>
<sequence>MVRLFAVATSLALMFTGSAAVAAPSDTRDALRRLESTYDARLGVYAVDTGTGRTVAYRADERFAYASTYKALAAAAVLDRTEPAALNRVVRYTAADVVDGSPVTAEYAGRGLPLGRIAEAAVTRSDNTAGNLLFRELGGPAGFERALRCLGDRVTSADRVEPALNGAVPGDVRDTSTPRALAADLRAYALGDALDAADRGRLVGWLRGNTTGGELIRAGVPAGWIVGDKTGAAEYGTRNDIAVLWPPSGAPIVLAVLSRKTDADAEYDNALIADAARVVSAELRSA</sequence>
<evidence type="ECO:0000256" key="3">
    <source>
        <dbReference type="ARBA" id="ARBA00022801"/>
    </source>
</evidence>
<evidence type="ECO:0000256" key="5">
    <source>
        <dbReference type="RuleBase" id="RU361140"/>
    </source>
</evidence>
<name>A0ABN0TRT3_9ACTN</name>
<reference evidence="8 9" key="1">
    <citation type="journal article" date="2019" name="Int. J. Syst. Evol. Microbiol.">
        <title>The Global Catalogue of Microorganisms (GCM) 10K type strain sequencing project: providing services to taxonomists for standard genome sequencing and annotation.</title>
        <authorList>
            <consortium name="The Broad Institute Genomics Platform"/>
            <consortium name="The Broad Institute Genome Sequencing Center for Infectious Disease"/>
            <person name="Wu L."/>
            <person name="Ma J."/>
        </authorList>
    </citation>
    <scope>NUCLEOTIDE SEQUENCE [LARGE SCALE GENOMIC DNA]</scope>
    <source>
        <strain evidence="8 9">JCM 10425</strain>
    </source>
</reference>
<feature type="domain" description="Beta-lactamase class A catalytic" evidence="7">
    <location>
        <begin position="43"/>
        <end position="257"/>
    </location>
</feature>
<dbReference type="NCBIfam" id="NF033103">
    <property type="entry name" value="bla_class_A"/>
    <property type="match status" value="1"/>
</dbReference>
<comment type="similarity">
    <text evidence="1 5">Belongs to the class-A beta-lactamase family.</text>
</comment>
<comment type="caution">
    <text evidence="8">The sequence shown here is derived from an EMBL/GenBank/DDBJ whole genome shotgun (WGS) entry which is preliminary data.</text>
</comment>
<gene>
    <name evidence="8" type="primary">bla</name>
    <name evidence="8" type="ORF">GCM10009539_12460</name>
</gene>
<dbReference type="InterPro" id="IPR012338">
    <property type="entry name" value="Beta-lactam/transpept-like"/>
</dbReference>
<keyword evidence="4 5" id="KW-0046">Antibiotic resistance</keyword>
<evidence type="ECO:0000256" key="2">
    <source>
        <dbReference type="ARBA" id="ARBA00012865"/>
    </source>
</evidence>
<dbReference type="SUPFAM" id="SSF56601">
    <property type="entry name" value="beta-lactamase/transpeptidase-like"/>
    <property type="match status" value="1"/>
</dbReference>
<dbReference type="Gene3D" id="3.40.710.10">
    <property type="entry name" value="DD-peptidase/beta-lactamase superfamily"/>
    <property type="match status" value="1"/>
</dbReference>
<dbReference type="InterPro" id="IPR023650">
    <property type="entry name" value="Beta-lactam_class-A_AS"/>
</dbReference>
<dbReference type="EMBL" id="BAAAGX010000006">
    <property type="protein sequence ID" value="GAA0228554.1"/>
    <property type="molecule type" value="Genomic_DNA"/>
</dbReference>
<organism evidence="8 9">
    <name type="scientific">Cryptosporangium japonicum</name>
    <dbReference type="NCBI Taxonomy" id="80872"/>
    <lineage>
        <taxon>Bacteria</taxon>
        <taxon>Bacillati</taxon>
        <taxon>Actinomycetota</taxon>
        <taxon>Actinomycetes</taxon>
        <taxon>Cryptosporangiales</taxon>
        <taxon>Cryptosporangiaceae</taxon>
        <taxon>Cryptosporangium</taxon>
    </lineage>
</organism>
<protein>
    <recommendedName>
        <fullName evidence="2 5">Beta-lactamase</fullName>
        <ecNumber evidence="2 5">3.5.2.6</ecNumber>
    </recommendedName>
</protein>
<proteinExistence type="inferred from homology"/>
<keyword evidence="3 5" id="KW-0378">Hydrolase</keyword>
<dbReference type="PANTHER" id="PTHR35333:SF3">
    <property type="entry name" value="BETA-LACTAMASE-TYPE TRANSPEPTIDASE FOLD CONTAINING PROTEIN"/>
    <property type="match status" value="1"/>
</dbReference>
<dbReference type="PROSITE" id="PS00146">
    <property type="entry name" value="BETA_LACTAMASE_A"/>
    <property type="match status" value="1"/>
</dbReference>